<evidence type="ECO:0000313" key="3">
    <source>
        <dbReference type="EMBL" id="PLN85911.1"/>
    </source>
</evidence>
<dbReference type="PANTHER" id="PTHR39607:SF3">
    <property type="entry name" value="BZIP DOMAIN-CONTAINING PROTEIN"/>
    <property type="match status" value="1"/>
</dbReference>
<evidence type="ECO:0000313" key="4">
    <source>
        <dbReference type="Proteomes" id="UP000235023"/>
    </source>
</evidence>
<dbReference type="SUPFAM" id="SSF57959">
    <property type="entry name" value="Leucine zipper domain"/>
    <property type="match status" value="1"/>
</dbReference>
<feature type="domain" description="BZIP" evidence="2">
    <location>
        <begin position="26"/>
        <end position="41"/>
    </location>
</feature>
<feature type="region of interest" description="Disordered" evidence="1">
    <location>
        <begin position="1"/>
        <end position="43"/>
    </location>
</feature>
<dbReference type="Proteomes" id="UP000235023">
    <property type="component" value="Unassembled WGS sequence"/>
</dbReference>
<organism evidence="3 4">
    <name type="scientific">Aspergillus taichungensis</name>
    <dbReference type="NCBI Taxonomy" id="482145"/>
    <lineage>
        <taxon>Eukaryota</taxon>
        <taxon>Fungi</taxon>
        <taxon>Dikarya</taxon>
        <taxon>Ascomycota</taxon>
        <taxon>Pezizomycotina</taxon>
        <taxon>Eurotiomycetes</taxon>
        <taxon>Eurotiomycetidae</taxon>
        <taxon>Eurotiales</taxon>
        <taxon>Aspergillaceae</taxon>
        <taxon>Aspergillus</taxon>
        <taxon>Aspergillus subgen. Circumdati</taxon>
    </lineage>
</organism>
<proteinExistence type="predicted"/>
<dbReference type="AlphaFoldDB" id="A0A2J5I7H6"/>
<protein>
    <recommendedName>
        <fullName evidence="2">BZIP domain-containing protein</fullName>
    </recommendedName>
</protein>
<feature type="compositionally biased region" description="Pro residues" evidence="1">
    <location>
        <begin position="238"/>
        <end position="247"/>
    </location>
</feature>
<accession>A0A2J5I7H6</accession>
<evidence type="ECO:0000259" key="2">
    <source>
        <dbReference type="PROSITE" id="PS00036"/>
    </source>
</evidence>
<gene>
    <name evidence="3" type="ORF">BDW42DRAFT_159642</name>
</gene>
<dbReference type="OrthoDB" id="4496773at2759"/>
<reference evidence="4" key="1">
    <citation type="submission" date="2017-12" db="EMBL/GenBank/DDBJ databases">
        <authorList>
            <consortium name="DOE Joint Genome Institute"/>
            <person name="Mondo S.J."/>
            <person name="Kjaerbolling I."/>
            <person name="Vesth T.C."/>
            <person name="Frisvad J.C."/>
            <person name="Nybo J.L."/>
            <person name="Theobald S."/>
            <person name="Kuo A."/>
            <person name="Bowyer P."/>
            <person name="Matsuda Y."/>
            <person name="Lyhne E.K."/>
            <person name="Kogle M.E."/>
            <person name="Clum A."/>
            <person name="Lipzen A."/>
            <person name="Salamov A."/>
            <person name="Ngan C.Y."/>
            <person name="Daum C."/>
            <person name="Chiniquy J."/>
            <person name="Barry K."/>
            <person name="LaButti K."/>
            <person name="Haridas S."/>
            <person name="Simmons B.A."/>
            <person name="Magnuson J.K."/>
            <person name="Mortensen U.H."/>
            <person name="Larsen T.O."/>
            <person name="Grigoriev I.V."/>
            <person name="Baker S.E."/>
            <person name="Andersen M.R."/>
            <person name="Nordberg H.P."/>
            <person name="Cantor M.N."/>
            <person name="Hua S.X."/>
        </authorList>
    </citation>
    <scope>NUCLEOTIDE SEQUENCE [LARGE SCALE GENOMIC DNA]</scope>
    <source>
        <strain evidence="4">IBT 19404</strain>
    </source>
</reference>
<evidence type="ECO:0000256" key="1">
    <source>
        <dbReference type="SAM" id="MobiDB-lite"/>
    </source>
</evidence>
<dbReference type="PANTHER" id="PTHR39607">
    <property type="entry name" value="XANTHOCILLIN BIOSYNTHESIS CLUSTER TRANSCRIPTION FACTOR XANC-RELATED"/>
    <property type="match status" value="1"/>
</dbReference>
<feature type="compositionally biased region" description="Basic and acidic residues" evidence="1">
    <location>
        <begin position="1"/>
        <end position="12"/>
    </location>
</feature>
<keyword evidence="4" id="KW-1185">Reference proteome</keyword>
<dbReference type="InterPro" id="IPR052635">
    <property type="entry name" value="Sec_Metab_Biosynth_Reg"/>
</dbReference>
<name>A0A2J5I7H6_9EURO</name>
<dbReference type="InterPro" id="IPR004827">
    <property type="entry name" value="bZIP"/>
</dbReference>
<feature type="region of interest" description="Disordered" evidence="1">
    <location>
        <begin position="231"/>
        <end position="250"/>
    </location>
</feature>
<dbReference type="GO" id="GO:0003700">
    <property type="term" value="F:DNA-binding transcription factor activity"/>
    <property type="evidence" value="ECO:0007669"/>
    <property type="project" value="InterPro"/>
</dbReference>
<dbReference type="EMBL" id="KZ559501">
    <property type="protein sequence ID" value="PLN85911.1"/>
    <property type="molecule type" value="Genomic_DNA"/>
</dbReference>
<dbReference type="CDD" id="cd14688">
    <property type="entry name" value="bZIP_YAP"/>
    <property type="match status" value="1"/>
</dbReference>
<sequence>MRAHAPKEERTSAEPATQEQADPIERRRLQNRLSQRNHRRKIRDRIAKLQERVIATELRAAASLNGWNNPNASAPPMGHALSAYEVDGGIGSLSPENPTSLSPPYLLSSTACSSCGPNVGTMSGLSSQSSSSSLFDLTGSEIDSSASSSMGSSFFSPRFSSLIPDLSVSMPASYPPADLSSPMYPEPWASQASYPPSNMYYVETTLPQIIQALGPGASRTKAIILLPQSNSQHLPAGMGPPPPPTGPSPSSAIAATGANAIDPVIASLNPVSSHPLACQCGSGSMPGSPGSVGAMDWMGSAVSSMCPMHGGQGAGNGMESHQLTML</sequence>
<dbReference type="InterPro" id="IPR046347">
    <property type="entry name" value="bZIP_sf"/>
</dbReference>
<dbReference type="PROSITE" id="PS00036">
    <property type="entry name" value="BZIP_BASIC"/>
    <property type="match status" value="1"/>
</dbReference>